<sequence length="138" mass="15533">MGQQEVVLVSAANAAGEAFVKLLAEKDIPFAALANNRAELKRMRALGARHLIMLHTADEKTWVIPQLAVGKIFLFERSLNLCCRYLQICRIWTSKPIYVITEHPNPRLVYRGLGANYVIYTASRNYSFLVTDDLAAHS</sequence>
<organism evidence="2 3">
    <name type="scientific">Paenibacillus thiaminolyticus</name>
    <name type="common">Bacillus thiaminolyticus</name>
    <dbReference type="NCBI Taxonomy" id="49283"/>
    <lineage>
        <taxon>Bacteria</taxon>
        <taxon>Bacillati</taxon>
        <taxon>Bacillota</taxon>
        <taxon>Bacilli</taxon>
        <taxon>Bacillales</taxon>
        <taxon>Paenibacillaceae</taxon>
        <taxon>Paenibacillus</taxon>
    </lineage>
</organism>
<dbReference type="EMBL" id="JAMDMM010000014">
    <property type="protein sequence ID" value="MCY9606675.1"/>
    <property type="molecule type" value="Genomic_DNA"/>
</dbReference>
<proteinExistence type="predicted"/>
<dbReference type="Proteomes" id="UP001209276">
    <property type="component" value="Unassembled WGS sequence"/>
</dbReference>
<keyword evidence="4" id="KW-1185">Reference proteome</keyword>
<evidence type="ECO:0000313" key="3">
    <source>
        <dbReference type="Proteomes" id="UP000315377"/>
    </source>
</evidence>
<dbReference type="AlphaFoldDB" id="A0AAP9DQK2"/>
<evidence type="ECO:0000313" key="4">
    <source>
        <dbReference type="Proteomes" id="UP001209276"/>
    </source>
</evidence>
<gene>
    <name evidence="2" type="ORF">FLT43_01205</name>
    <name evidence="1" type="ORF">M5W83_05810</name>
</gene>
<reference evidence="2 3" key="1">
    <citation type="submission" date="2019-07" db="EMBL/GenBank/DDBJ databases">
        <title>Paenibacillus thiaminolyticus NRRL B-4156.</title>
        <authorList>
            <person name="Hehnly C."/>
            <person name="Zhang L."/>
        </authorList>
    </citation>
    <scope>NUCLEOTIDE SEQUENCE [LARGE SCALE GENOMIC DNA]</scope>
    <source>
        <strain evidence="2 3">NRRL B-4156</strain>
    </source>
</reference>
<accession>A0AAP9DQK2</accession>
<protein>
    <submittedName>
        <fullName evidence="2">Uncharacterized protein</fullName>
    </submittedName>
</protein>
<dbReference type="Proteomes" id="UP000315377">
    <property type="component" value="Chromosome"/>
</dbReference>
<reference evidence="1 4" key="2">
    <citation type="submission" date="2022-05" db="EMBL/GenBank/DDBJ databases">
        <title>Genome Sequencing of Bee-Associated Microbes.</title>
        <authorList>
            <person name="Dunlap C."/>
        </authorList>
    </citation>
    <scope>NUCLEOTIDE SEQUENCE [LARGE SCALE GENOMIC DNA]</scope>
    <source>
        <strain evidence="1 4">NRRL B-14613</strain>
    </source>
</reference>
<dbReference type="GeneID" id="76994612"/>
<dbReference type="RefSeq" id="WP_087443712.1">
    <property type="nucleotide sequence ID" value="NZ_CABMNB010000036.1"/>
</dbReference>
<name>A0AAP9DQK2_PANTH</name>
<dbReference type="EMBL" id="CP041405">
    <property type="protein sequence ID" value="QDM42281.1"/>
    <property type="molecule type" value="Genomic_DNA"/>
</dbReference>
<evidence type="ECO:0000313" key="2">
    <source>
        <dbReference type="EMBL" id="QDM42281.1"/>
    </source>
</evidence>
<evidence type="ECO:0000313" key="1">
    <source>
        <dbReference type="EMBL" id="MCY9606675.1"/>
    </source>
</evidence>